<dbReference type="EMBL" id="JAEAOA010001799">
    <property type="protein sequence ID" value="KAK3578785.1"/>
    <property type="molecule type" value="Genomic_DNA"/>
</dbReference>
<dbReference type="AlphaFoldDB" id="A0AAE0RSX8"/>
<gene>
    <name evidence="1" type="ORF">CHS0354_030201</name>
</gene>
<dbReference type="Proteomes" id="UP001195483">
    <property type="component" value="Unassembled WGS sequence"/>
</dbReference>
<sequence>MDKYTIGLYPYFLKRLSMSNGHIHYRAVYAFLEKTIDKSNGDIHFRAASVFLEKTIDGIRGAIFRSELEMTPTFLQHIVK</sequence>
<reference evidence="1" key="1">
    <citation type="journal article" date="2021" name="Genome Biol. Evol.">
        <title>A High-Quality Reference Genome for a Parasitic Bivalve with Doubly Uniparental Inheritance (Bivalvia: Unionida).</title>
        <authorList>
            <person name="Smith C.H."/>
        </authorList>
    </citation>
    <scope>NUCLEOTIDE SEQUENCE</scope>
    <source>
        <strain evidence="1">CHS0354</strain>
    </source>
</reference>
<comment type="caution">
    <text evidence="1">The sequence shown here is derived from an EMBL/GenBank/DDBJ whole genome shotgun (WGS) entry which is preliminary data.</text>
</comment>
<evidence type="ECO:0000313" key="2">
    <source>
        <dbReference type="Proteomes" id="UP001195483"/>
    </source>
</evidence>
<name>A0AAE0RSX8_9BIVA</name>
<organism evidence="1 2">
    <name type="scientific">Potamilus streckersoni</name>
    <dbReference type="NCBI Taxonomy" id="2493646"/>
    <lineage>
        <taxon>Eukaryota</taxon>
        <taxon>Metazoa</taxon>
        <taxon>Spiralia</taxon>
        <taxon>Lophotrochozoa</taxon>
        <taxon>Mollusca</taxon>
        <taxon>Bivalvia</taxon>
        <taxon>Autobranchia</taxon>
        <taxon>Heteroconchia</taxon>
        <taxon>Palaeoheterodonta</taxon>
        <taxon>Unionida</taxon>
        <taxon>Unionoidea</taxon>
        <taxon>Unionidae</taxon>
        <taxon>Ambleminae</taxon>
        <taxon>Lampsilini</taxon>
        <taxon>Potamilus</taxon>
    </lineage>
</organism>
<protein>
    <submittedName>
        <fullName evidence="1">Uncharacterized protein</fullName>
    </submittedName>
</protein>
<reference evidence="1" key="3">
    <citation type="submission" date="2023-05" db="EMBL/GenBank/DDBJ databases">
        <authorList>
            <person name="Smith C.H."/>
        </authorList>
    </citation>
    <scope>NUCLEOTIDE SEQUENCE</scope>
    <source>
        <strain evidence="1">CHS0354</strain>
        <tissue evidence="1">Mantle</tissue>
    </source>
</reference>
<evidence type="ECO:0000313" key="1">
    <source>
        <dbReference type="EMBL" id="KAK3578785.1"/>
    </source>
</evidence>
<keyword evidence="2" id="KW-1185">Reference proteome</keyword>
<reference evidence="1" key="2">
    <citation type="journal article" date="2021" name="Genome Biol. Evol.">
        <title>Developing a high-quality reference genome for a parasitic bivalve with doubly uniparental inheritance (Bivalvia: Unionida).</title>
        <authorList>
            <person name="Smith C.H."/>
        </authorList>
    </citation>
    <scope>NUCLEOTIDE SEQUENCE</scope>
    <source>
        <strain evidence="1">CHS0354</strain>
        <tissue evidence="1">Mantle</tissue>
    </source>
</reference>
<accession>A0AAE0RSX8</accession>
<proteinExistence type="predicted"/>